<dbReference type="InterPro" id="IPR035093">
    <property type="entry name" value="RelE/ParE_toxin_dom_sf"/>
</dbReference>
<protein>
    <submittedName>
        <fullName evidence="3">Type II toxin-antitoxin system RelE/ParE family toxin</fullName>
    </submittedName>
</protein>
<name>A0A2T1D5S9_9CYAN</name>
<dbReference type="AlphaFoldDB" id="A0A2T1D5S9"/>
<evidence type="ECO:0000256" key="2">
    <source>
        <dbReference type="ARBA" id="ARBA00022649"/>
    </source>
</evidence>
<gene>
    <name evidence="3" type="ORF">C7B65_23570</name>
</gene>
<dbReference type="InterPro" id="IPR007712">
    <property type="entry name" value="RelE/ParE_toxin"/>
</dbReference>
<reference evidence="3 4" key="2">
    <citation type="submission" date="2018-03" db="EMBL/GenBank/DDBJ databases">
        <title>The ancient ancestry and fast evolution of plastids.</title>
        <authorList>
            <person name="Moore K.R."/>
            <person name="Magnabosco C."/>
            <person name="Momper L."/>
            <person name="Gold D.A."/>
            <person name="Bosak T."/>
            <person name="Fournier G.P."/>
        </authorList>
    </citation>
    <scope>NUCLEOTIDE SEQUENCE [LARGE SCALE GENOMIC DNA]</scope>
    <source>
        <strain evidence="3 4">ULC007</strain>
    </source>
</reference>
<dbReference type="PANTHER" id="PTHR35601">
    <property type="entry name" value="TOXIN RELE"/>
    <property type="match status" value="1"/>
</dbReference>
<reference evidence="3 4" key="1">
    <citation type="submission" date="2018-02" db="EMBL/GenBank/DDBJ databases">
        <authorList>
            <person name="Cohen D.B."/>
            <person name="Kent A.D."/>
        </authorList>
    </citation>
    <scope>NUCLEOTIDE SEQUENCE [LARGE SCALE GENOMIC DNA]</scope>
    <source>
        <strain evidence="3 4">ULC007</strain>
    </source>
</reference>
<accession>A0A2T1D5S9</accession>
<dbReference type="STRING" id="1920490.GCA_001895925_00407"/>
<dbReference type="PANTHER" id="PTHR35601:SF1">
    <property type="entry name" value="TOXIN RELE"/>
    <property type="match status" value="1"/>
</dbReference>
<comment type="caution">
    <text evidence="3">The sequence shown here is derived from an EMBL/GenBank/DDBJ whole genome shotgun (WGS) entry which is preliminary data.</text>
</comment>
<keyword evidence="4" id="KW-1185">Reference proteome</keyword>
<dbReference type="EMBL" id="PVWG01000053">
    <property type="protein sequence ID" value="PSB15796.1"/>
    <property type="molecule type" value="Genomic_DNA"/>
</dbReference>
<dbReference type="SUPFAM" id="SSF143011">
    <property type="entry name" value="RelE-like"/>
    <property type="match status" value="1"/>
</dbReference>
<dbReference type="Proteomes" id="UP000238634">
    <property type="component" value="Unassembled WGS sequence"/>
</dbReference>
<evidence type="ECO:0000256" key="1">
    <source>
        <dbReference type="ARBA" id="ARBA00006226"/>
    </source>
</evidence>
<dbReference type="Gene3D" id="3.30.2310.20">
    <property type="entry name" value="RelE-like"/>
    <property type="match status" value="1"/>
</dbReference>
<dbReference type="RefSeq" id="WP_073072752.1">
    <property type="nucleotide sequence ID" value="NZ_MPPI01000019.1"/>
</dbReference>
<sequence length="86" mass="10181">MSYLVEFEPEAISDLGALDQTIRERIISKIDWLAKNFDQLKPQSLTGDLSDFFKLRVGDYRVLYDFSREDKVIAVIRVKHRREVYL</sequence>
<keyword evidence="2" id="KW-1277">Toxin-antitoxin system</keyword>
<comment type="similarity">
    <text evidence="1">Belongs to the RelE toxin family.</text>
</comment>
<dbReference type="OrthoDB" id="428492at2"/>
<dbReference type="NCBIfam" id="TIGR02385">
    <property type="entry name" value="RelE_StbE"/>
    <property type="match status" value="1"/>
</dbReference>
<dbReference type="Pfam" id="PF05016">
    <property type="entry name" value="ParE_toxin"/>
    <property type="match status" value="1"/>
</dbReference>
<proteinExistence type="inferred from homology"/>
<evidence type="ECO:0000313" key="4">
    <source>
        <dbReference type="Proteomes" id="UP000238634"/>
    </source>
</evidence>
<organism evidence="3 4">
    <name type="scientific">Phormidesmis priestleyi ULC007</name>
    <dbReference type="NCBI Taxonomy" id="1920490"/>
    <lineage>
        <taxon>Bacteria</taxon>
        <taxon>Bacillati</taxon>
        <taxon>Cyanobacteriota</taxon>
        <taxon>Cyanophyceae</taxon>
        <taxon>Leptolyngbyales</taxon>
        <taxon>Leptolyngbyaceae</taxon>
        <taxon>Phormidesmis</taxon>
    </lineage>
</organism>
<evidence type="ECO:0000313" key="3">
    <source>
        <dbReference type="EMBL" id="PSB15796.1"/>
    </source>
</evidence>